<dbReference type="Proteomes" id="UP001163105">
    <property type="component" value="Unassembled WGS sequence"/>
</dbReference>
<keyword evidence="2" id="KW-1185">Reference proteome</keyword>
<proteinExistence type="predicted"/>
<reference evidence="1" key="1">
    <citation type="submission" date="2023-01" db="EMBL/GenBank/DDBJ databases">
        <title>The growth and conidiation of Purpureocillium lavendulum are regulated by nitrogen source and histone H3K14 acetylation.</title>
        <authorList>
            <person name="Tang P."/>
            <person name="Han J."/>
            <person name="Zhang C."/>
            <person name="Tang P."/>
            <person name="Qi F."/>
            <person name="Zhang K."/>
            <person name="Liang L."/>
        </authorList>
    </citation>
    <scope>NUCLEOTIDE SEQUENCE</scope>
    <source>
        <strain evidence="1">YMF1.00683</strain>
    </source>
</reference>
<organism evidence="1 2">
    <name type="scientific">Purpureocillium lavendulum</name>
    <dbReference type="NCBI Taxonomy" id="1247861"/>
    <lineage>
        <taxon>Eukaryota</taxon>
        <taxon>Fungi</taxon>
        <taxon>Dikarya</taxon>
        <taxon>Ascomycota</taxon>
        <taxon>Pezizomycotina</taxon>
        <taxon>Sordariomycetes</taxon>
        <taxon>Hypocreomycetidae</taxon>
        <taxon>Hypocreales</taxon>
        <taxon>Ophiocordycipitaceae</taxon>
        <taxon>Purpureocillium</taxon>
    </lineage>
</organism>
<gene>
    <name evidence="1" type="ORF">O9K51_08158</name>
</gene>
<accession>A0AB34FI27</accession>
<dbReference type="AlphaFoldDB" id="A0AB34FI27"/>
<evidence type="ECO:0000313" key="2">
    <source>
        <dbReference type="Proteomes" id="UP001163105"/>
    </source>
</evidence>
<evidence type="ECO:0000313" key="1">
    <source>
        <dbReference type="EMBL" id="KAJ6438757.1"/>
    </source>
</evidence>
<comment type="caution">
    <text evidence="1">The sequence shown here is derived from an EMBL/GenBank/DDBJ whole genome shotgun (WGS) entry which is preliminary data.</text>
</comment>
<sequence length="135" mass="15376">MAEPGVSKSTTFNRETWVPIQPGEMRGRRTKEEVEDFVKYRLNLLLRGRCVPVARGANMNGVCVYSRFHPRGYPSSDLLWTVASRRLDDPCSTPCPAEGGVCVVEQVVGAKDRRNRILHVECQDPGSYHRYFIYN</sequence>
<name>A0AB34FI27_9HYPO</name>
<dbReference type="EMBL" id="JAQHRD010000007">
    <property type="protein sequence ID" value="KAJ6438757.1"/>
    <property type="molecule type" value="Genomic_DNA"/>
</dbReference>
<protein>
    <submittedName>
        <fullName evidence="1">Uncharacterized protein</fullName>
    </submittedName>
</protein>